<organism evidence="2 3">
    <name type="scientific">Camelina sativa</name>
    <name type="common">False flax</name>
    <name type="synonym">Myagrum sativum</name>
    <dbReference type="NCBI Taxonomy" id="90675"/>
    <lineage>
        <taxon>Eukaryota</taxon>
        <taxon>Viridiplantae</taxon>
        <taxon>Streptophyta</taxon>
        <taxon>Embryophyta</taxon>
        <taxon>Tracheophyta</taxon>
        <taxon>Spermatophyta</taxon>
        <taxon>Magnoliopsida</taxon>
        <taxon>eudicotyledons</taxon>
        <taxon>Gunneridae</taxon>
        <taxon>Pentapetalae</taxon>
        <taxon>rosids</taxon>
        <taxon>malvids</taxon>
        <taxon>Brassicales</taxon>
        <taxon>Brassicaceae</taxon>
        <taxon>Camelineae</taxon>
        <taxon>Camelina</taxon>
    </lineage>
</organism>
<accession>A0ABM0Z754</accession>
<dbReference type="PANTHER" id="PTHR33728:SF3">
    <property type="entry name" value="MULTIDRUG RESISTANCE PROTEIN"/>
    <property type="match status" value="1"/>
</dbReference>
<keyword evidence="2" id="KW-1185">Reference proteome</keyword>
<keyword evidence="1" id="KW-0472">Membrane</keyword>
<name>A0ABM0Z754_CAMSA</name>
<keyword evidence="1" id="KW-0812">Transmembrane</keyword>
<evidence type="ECO:0000313" key="3">
    <source>
        <dbReference type="RefSeq" id="XP_010511368.1"/>
    </source>
</evidence>
<evidence type="ECO:0000256" key="1">
    <source>
        <dbReference type="SAM" id="Phobius"/>
    </source>
</evidence>
<dbReference type="Proteomes" id="UP000694864">
    <property type="component" value="Chromosome 5"/>
</dbReference>
<dbReference type="RefSeq" id="XP_010511370.1">
    <property type="nucleotide sequence ID" value="XM_010513068.2"/>
</dbReference>
<evidence type="ECO:0000313" key="4">
    <source>
        <dbReference type="RefSeq" id="XP_010511370.1"/>
    </source>
</evidence>
<gene>
    <name evidence="3 4" type="primary">LOC104787475</name>
</gene>
<evidence type="ECO:0000313" key="2">
    <source>
        <dbReference type="Proteomes" id="UP000694864"/>
    </source>
</evidence>
<reference evidence="2" key="1">
    <citation type="journal article" date="1997" name="Nucleic Acids Res.">
        <title>tRNAscan-SE: a program for improved detection of transfer RNA genes in genomic sequence.</title>
        <authorList>
            <person name="Lowe T.M."/>
            <person name="Eddy S.R."/>
        </authorList>
    </citation>
    <scope>NUCLEOTIDE SEQUENCE [LARGE SCALE GENOMIC DNA]</scope>
    <source>
        <strain evidence="2">r\DH55</strain>
    </source>
</reference>
<dbReference type="PANTHER" id="PTHR33728">
    <property type="entry name" value="CTTNBP 2 AMINO-TERMINAL-LIKE PROTEIN"/>
    <property type="match status" value="1"/>
</dbReference>
<sequence length="124" mass="13976">MNESRSENTIRTWSIYKTKDASGPSMNAIWFGFVATAILILMFIILAILEHLFRSDHSSSYDGSAQFQKHAEKSSMVPVSTSDVSVVMPGEKLPSYIALPRPFPCRREGIRWPPHYEGESKAQL</sequence>
<dbReference type="RefSeq" id="XP_010511368.1">
    <property type="nucleotide sequence ID" value="XM_010513066.2"/>
</dbReference>
<dbReference type="GeneID" id="104787475"/>
<protein>
    <submittedName>
        <fullName evidence="3 4">Uncharacterized protein LOC104787475</fullName>
    </submittedName>
</protein>
<keyword evidence="1" id="KW-1133">Transmembrane helix</keyword>
<reference evidence="2" key="2">
    <citation type="journal article" date="2014" name="Nat. Commun.">
        <title>The emerging biofuel crop Camelina sativa retains a highly undifferentiated hexaploid genome structure.</title>
        <authorList>
            <person name="Kagale S."/>
            <person name="Koh C."/>
            <person name="Nixon J."/>
            <person name="Bollina V."/>
            <person name="Clarke W.E."/>
            <person name="Tuteja R."/>
            <person name="Spillane C."/>
            <person name="Robinson S.J."/>
            <person name="Links M.G."/>
            <person name="Clarke C."/>
            <person name="Higgins E.E."/>
            <person name="Huebert T."/>
            <person name="Sharpe A.G."/>
            <person name="Parkin I.A."/>
        </authorList>
    </citation>
    <scope>NUCLEOTIDE SEQUENCE [LARGE SCALE GENOMIC DNA]</scope>
    <source>
        <strain evidence="2">r\DH55</strain>
    </source>
</reference>
<proteinExistence type="predicted"/>
<reference evidence="3 4" key="3">
    <citation type="submission" date="2025-05" db="UniProtKB">
        <authorList>
            <consortium name="RefSeq"/>
        </authorList>
    </citation>
    <scope>IDENTIFICATION</scope>
    <source>
        <tissue evidence="3 4">Leaf</tissue>
    </source>
</reference>
<feature type="transmembrane region" description="Helical" evidence="1">
    <location>
        <begin position="28"/>
        <end position="49"/>
    </location>
</feature>